<dbReference type="EMBL" id="CADCXV010000810">
    <property type="protein sequence ID" value="CAB0036227.1"/>
    <property type="molecule type" value="Genomic_DNA"/>
</dbReference>
<feature type="non-terminal residue" evidence="1">
    <location>
        <position position="454"/>
    </location>
</feature>
<evidence type="ECO:0000313" key="1">
    <source>
        <dbReference type="EMBL" id="CAB0036227.1"/>
    </source>
</evidence>
<dbReference type="AlphaFoldDB" id="A0A6H5IE33"/>
<reference evidence="1 2" key="1">
    <citation type="submission" date="2020-02" db="EMBL/GenBank/DDBJ databases">
        <authorList>
            <person name="Ferguson B K."/>
        </authorList>
    </citation>
    <scope>NUCLEOTIDE SEQUENCE [LARGE SCALE GENOMIC DNA]</scope>
</reference>
<accession>A0A6H5IE33</accession>
<proteinExistence type="predicted"/>
<evidence type="ECO:0000313" key="2">
    <source>
        <dbReference type="Proteomes" id="UP000479190"/>
    </source>
</evidence>
<gene>
    <name evidence="1" type="ORF">TBRA_LOCUS8105</name>
</gene>
<dbReference type="Proteomes" id="UP000479190">
    <property type="component" value="Unassembled WGS sequence"/>
</dbReference>
<keyword evidence="2" id="KW-1185">Reference proteome</keyword>
<name>A0A6H5IE33_9HYME</name>
<protein>
    <submittedName>
        <fullName evidence="1">Uncharacterized protein</fullName>
    </submittedName>
</protein>
<dbReference type="OrthoDB" id="2433005at2759"/>
<sequence length="454" mass="52038">MLNGSNYSSTTTTMFSIPIRCLTIRVTLMDLYLKILRFSDMIFMPGPIYFRNPWIIWFGSSWVRNEEAAKEGATPCRCDDKCSSLPVKQQRSTTLSLQDPREECGFNVALPGDASTFYDISQNYSLCYATFQELLIGCTLHKDERSRTQRVQQGREANGTTNKETTPAPEFLRLFFSFHRPESTSHAATPINEEAAKEGATPCRCDDKCSSLPVKQQRSTTLSLQDPREECGFNVALPGDASTFYDTNAPGRSAYNRVERRMAPLTRRPPQLRVMDLFQNFFGVSWYPILKLPESLDYLVRVELGQKREILILLFYSRRIVHTLQYGSISRDIHFLASYMRSSINLTPKFAMDTDAVLCDRGPWTALRIPTRSVCPAMSVIDANIRVDEMRIDQYKNSLIYRQARHITIANIHPPEQTVQLVTLICDFILHAISVKKNSRKYSMRTRQRNNSHD</sequence>
<organism evidence="1 2">
    <name type="scientific">Trichogramma brassicae</name>
    <dbReference type="NCBI Taxonomy" id="86971"/>
    <lineage>
        <taxon>Eukaryota</taxon>
        <taxon>Metazoa</taxon>
        <taxon>Ecdysozoa</taxon>
        <taxon>Arthropoda</taxon>
        <taxon>Hexapoda</taxon>
        <taxon>Insecta</taxon>
        <taxon>Pterygota</taxon>
        <taxon>Neoptera</taxon>
        <taxon>Endopterygota</taxon>
        <taxon>Hymenoptera</taxon>
        <taxon>Apocrita</taxon>
        <taxon>Proctotrupomorpha</taxon>
        <taxon>Chalcidoidea</taxon>
        <taxon>Trichogrammatidae</taxon>
        <taxon>Trichogramma</taxon>
    </lineage>
</organism>